<proteinExistence type="predicted"/>
<keyword evidence="1" id="KW-0378">Hydrolase</keyword>
<dbReference type="SUPFAM" id="SSF53649">
    <property type="entry name" value="Alkaline phosphatase-like"/>
    <property type="match status" value="1"/>
</dbReference>
<reference evidence="1" key="1">
    <citation type="journal article" date="2020" name="Stud. Mycol.">
        <title>101 Dothideomycetes genomes: a test case for predicting lifestyles and emergence of pathogens.</title>
        <authorList>
            <person name="Haridas S."/>
            <person name="Albert R."/>
            <person name="Binder M."/>
            <person name="Bloem J."/>
            <person name="Labutti K."/>
            <person name="Salamov A."/>
            <person name="Andreopoulos B."/>
            <person name="Baker S."/>
            <person name="Barry K."/>
            <person name="Bills G."/>
            <person name="Bluhm B."/>
            <person name="Cannon C."/>
            <person name="Castanera R."/>
            <person name="Culley D."/>
            <person name="Daum C."/>
            <person name="Ezra D."/>
            <person name="Gonzalez J."/>
            <person name="Henrissat B."/>
            <person name="Kuo A."/>
            <person name="Liang C."/>
            <person name="Lipzen A."/>
            <person name="Lutzoni F."/>
            <person name="Magnuson J."/>
            <person name="Mondo S."/>
            <person name="Nolan M."/>
            <person name="Ohm R."/>
            <person name="Pangilinan J."/>
            <person name="Park H.-J."/>
            <person name="Ramirez L."/>
            <person name="Alfaro M."/>
            <person name="Sun H."/>
            <person name="Tritt A."/>
            <person name="Yoshinaga Y."/>
            <person name="Zwiers L.-H."/>
            <person name="Turgeon B."/>
            <person name="Goodwin S."/>
            <person name="Spatafora J."/>
            <person name="Crous P."/>
            <person name="Grigoriev I."/>
        </authorList>
    </citation>
    <scope>NUCLEOTIDE SEQUENCE</scope>
    <source>
        <strain evidence="1">CBS 269.34</strain>
    </source>
</reference>
<protein>
    <submittedName>
        <fullName evidence="1">Phosphonoacetate hydrolase</fullName>
    </submittedName>
</protein>
<dbReference type="InterPro" id="IPR012710">
    <property type="entry name" value="Phosphonoacetate_hydro"/>
</dbReference>
<dbReference type="PANTHER" id="PTHR10151">
    <property type="entry name" value="ECTONUCLEOTIDE PYROPHOSPHATASE/PHOSPHODIESTERASE"/>
    <property type="match status" value="1"/>
</dbReference>
<dbReference type="CDD" id="cd16018">
    <property type="entry name" value="Enpp"/>
    <property type="match status" value="1"/>
</dbReference>
<dbReference type="InterPro" id="IPR002591">
    <property type="entry name" value="Phosphodiest/P_Trfase"/>
</dbReference>
<dbReference type="AlphaFoldDB" id="A0A6A6QMW8"/>
<evidence type="ECO:0000313" key="1">
    <source>
        <dbReference type="EMBL" id="KAF2492257.1"/>
    </source>
</evidence>
<dbReference type="Proteomes" id="UP000799750">
    <property type="component" value="Unassembled WGS sequence"/>
</dbReference>
<dbReference type="InterPro" id="IPR017850">
    <property type="entry name" value="Alkaline_phosphatase_core_sf"/>
</dbReference>
<dbReference type="Gene3D" id="3.30.1360.110">
    <property type="entry name" value="Domain 2, Phosphonoacetate Hydrolase"/>
    <property type="match status" value="1"/>
</dbReference>
<dbReference type="EMBL" id="MU004194">
    <property type="protein sequence ID" value="KAF2492257.1"/>
    <property type="molecule type" value="Genomic_DNA"/>
</dbReference>
<accession>A0A6A6QMW8</accession>
<dbReference type="NCBIfam" id="TIGR02335">
    <property type="entry name" value="hydr_PhnA"/>
    <property type="match status" value="1"/>
</dbReference>
<keyword evidence="2" id="KW-1185">Reference proteome</keyword>
<dbReference type="PANTHER" id="PTHR10151:SF120">
    <property type="entry name" value="BIS(5'-ADENOSYL)-TRIPHOSPHATASE"/>
    <property type="match status" value="1"/>
</dbReference>
<dbReference type="Gene3D" id="3.40.720.10">
    <property type="entry name" value="Alkaline Phosphatase, subunit A"/>
    <property type="match status" value="1"/>
</dbReference>
<dbReference type="Pfam" id="PF01663">
    <property type="entry name" value="Phosphodiest"/>
    <property type="match status" value="1"/>
</dbReference>
<sequence>VTLHSRSYLVPRRPTVVICVDGFDPSYLQKGIEDGIIPTFSSFAHNGFHETAKVAMPSFTNPNNVSIITGVPPAIHGIAGNYFLDRETGKEIMIVDDKLLRGSTILEQMSKVGVRIAAVTAKDKLRKILTHGLTLDKNASVCFSAEKAGSCTLEENGISDVEEFVGRPQPPQFSGELSLFVLDAGIRLLEQDRTDLFYLTLSDFIQHTHAPREEESDEFYAALDARVARLVELGAKVAITGDHGMSGKCGADGKPDVVFLQDEIEARFGQGCCRVICPITDPFVRHHAGLGSLVRIYVDKNRTQDVDAMIQFCRNFSQVQIAVSGAEAAEEYEMPLDREGDIVVIASHHAVIGATRKDHNLDDIKDHKLRSHGGLSEAHVPLMMSEPMQHDASSAGRQWRNFDIFDLVLN</sequence>
<evidence type="ECO:0000313" key="2">
    <source>
        <dbReference type="Proteomes" id="UP000799750"/>
    </source>
</evidence>
<dbReference type="InterPro" id="IPR023116">
    <property type="entry name" value="Phosphonoacetate_hydro_insert"/>
</dbReference>
<feature type="non-terminal residue" evidence="1">
    <location>
        <position position="1"/>
    </location>
</feature>
<dbReference type="GO" id="GO:0047400">
    <property type="term" value="F:phosphonoacetate hydrolase activity"/>
    <property type="evidence" value="ECO:0007669"/>
    <property type="project" value="InterPro"/>
</dbReference>
<feature type="non-terminal residue" evidence="1">
    <location>
        <position position="410"/>
    </location>
</feature>
<name>A0A6A6QMW8_9PEZI</name>
<dbReference type="OrthoDB" id="445007at2759"/>
<gene>
    <name evidence="1" type="ORF">BU16DRAFT_441833</name>
</gene>
<organism evidence="1 2">
    <name type="scientific">Lophium mytilinum</name>
    <dbReference type="NCBI Taxonomy" id="390894"/>
    <lineage>
        <taxon>Eukaryota</taxon>
        <taxon>Fungi</taxon>
        <taxon>Dikarya</taxon>
        <taxon>Ascomycota</taxon>
        <taxon>Pezizomycotina</taxon>
        <taxon>Dothideomycetes</taxon>
        <taxon>Pleosporomycetidae</taxon>
        <taxon>Mytilinidiales</taxon>
        <taxon>Mytilinidiaceae</taxon>
        <taxon>Lophium</taxon>
    </lineage>
</organism>